<dbReference type="Proteomes" id="UP001312908">
    <property type="component" value="Unassembled WGS sequence"/>
</dbReference>
<dbReference type="EMBL" id="JAWJZY010000001">
    <property type="protein sequence ID" value="MEE8657655.1"/>
    <property type="molecule type" value="Genomic_DNA"/>
</dbReference>
<sequence>MTDIPYPAAPKGLALDDCTVSGDGGRTRPTLADFVADTSGLGGSVASAVQAAAEAIQKAQEAFNGALDAAKAAEAAQSAANGAVAKTDVALPDFDQVAGMRKGVLAAASASYSGALLGQGAQVSWNDPPGSAGTSFTNISPPGTTGGINFSMFIPGRRLLIATDGATAFIQIGGLATSVCRVARLVSGPAAQTMATGNSSISSAPRSPTSSMRTMLRTSIQRMHPSSHAAAPVMATMRS</sequence>
<name>A0ABU7TZQ6_9PROT</name>
<gene>
    <name evidence="1" type="ORF">DOFOFD_01330</name>
</gene>
<keyword evidence="2" id="KW-1185">Reference proteome</keyword>
<evidence type="ECO:0000313" key="2">
    <source>
        <dbReference type="Proteomes" id="UP001312908"/>
    </source>
</evidence>
<proteinExistence type="predicted"/>
<protein>
    <submittedName>
        <fullName evidence="1">Uncharacterized protein</fullName>
    </submittedName>
</protein>
<dbReference type="RefSeq" id="WP_394818666.1">
    <property type="nucleotide sequence ID" value="NZ_JAWJZY010000001.1"/>
</dbReference>
<organism evidence="1 2">
    <name type="scientific">Sorlinia euscelidii</name>
    <dbReference type="NCBI Taxonomy" id="3081148"/>
    <lineage>
        <taxon>Bacteria</taxon>
        <taxon>Pseudomonadati</taxon>
        <taxon>Pseudomonadota</taxon>
        <taxon>Alphaproteobacteria</taxon>
        <taxon>Acetobacterales</taxon>
        <taxon>Acetobacteraceae</taxon>
        <taxon>Sorlinia</taxon>
    </lineage>
</organism>
<accession>A0ABU7TZQ6</accession>
<comment type="caution">
    <text evidence="1">The sequence shown here is derived from an EMBL/GenBank/DDBJ whole genome shotgun (WGS) entry which is preliminary data.</text>
</comment>
<evidence type="ECO:0000313" key="1">
    <source>
        <dbReference type="EMBL" id="MEE8657655.1"/>
    </source>
</evidence>
<reference evidence="1 2" key="1">
    <citation type="submission" date="2023-10" db="EMBL/GenBank/DDBJ databases">
        <title>Sorlinia euscelidii gen. nov., sp. nov., an acetic acid bacteria isolated from the gut of Euscelidius variegatus emitter.</title>
        <authorList>
            <person name="Michoud G."/>
            <person name="Marasco R."/>
            <person name="Seferji K."/>
            <person name="Gonella E."/>
            <person name="Garuglieri E."/>
            <person name="Alma A."/>
            <person name="Mapelli F."/>
            <person name="Borin S."/>
            <person name="Daffonchio D."/>
            <person name="Crotti E."/>
        </authorList>
    </citation>
    <scope>NUCLEOTIDE SEQUENCE [LARGE SCALE GENOMIC DNA]</scope>
    <source>
        <strain evidence="1 2">EV16P</strain>
    </source>
</reference>